<dbReference type="Proteomes" id="UP000276133">
    <property type="component" value="Unassembled WGS sequence"/>
</dbReference>
<protein>
    <submittedName>
        <fullName evidence="1">Uncharacterized protein</fullName>
    </submittedName>
</protein>
<accession>A0A3M7P4J7</accession>
<name>A0A3M7P4J7_BRAPC</name>
<reference evidence="1 2" key="1">
    <citation type="journal article" date="2018" name="Sci. Rep.">
        <title>Genomic signatures of local adaptation to the degree of environmental predictability in rotifers.</title>
        <authorList>
            <person name="Franch-Gras L."/>
            <person name="Hahn C."/>
            <person name="Garcia-Roger E.M."/>
            <person name="Carmona M.J."/>
            <person name="Serra M."/>
            <person name="Gomez A."/>
        </authorList>
    </citation>
    <scope>NUCLEOTIDE SEQUENCE [LARGE SCALE GENOMIC DNA]</scope>
    <source>
        <strain evidence="1">HYR1</strain>
    </source>
</reference>
<sequence length="209" mass="22599">MKTRAARAVEVCLTTEIVRVSSVTIQGSNKRVQAYFTEDMPTFDTYERGGVGKRAEADNAADGLLRLRAGGRLIIGSDTVNCCRGSGTQLEVLATGDGVLTVGVWTLSRSRSNIFWFAVLTRLSSSSTSACLSWSSCSLCANVASCRTTLRLAGASSSKQCGLVGTGLISNQMWVFTMPSRLSLLDRRRVKLELVQKNQTSLIEQIFGE</sequence>
<organism evidence="1 2">
    <name type="scientific">Brachionus plicatilis</name>
    <name type="common">Marine rotifer</name>
    <name type="synonym">Brachionus muelleri</name>
    <dbReference type="NCBI Taxonomy" id="10195"/>
    <lineage>
        <taxon>Eukaryota</taxon>
        <taxon>Metazoa</taxon>
        <taxon>Spiralia</taxon>
        <taxon>Gnathifera</taxon>
        <taxon>Rotifera</taxon>
        <taxon>Eurotatoria</taxon>
        <taxon>Monogononta</taxon>
        <taxon>Pseudotrocha</taxon>
        <taxon>Ploima</taxon>
        <taxon>Brachionidae</taxon>
        <taxon>Brachionus</taxon>
    </lineage>
</organism>
<gene>
    <name evidence="1" type="ORF">BpHYR1_011124</name>
</gene>
<proteinExistence type="predicted"/>
<dbReference type="AlphaFoldDB" id="A0A3M7P4J7"/>
<comment type="caution">
    <text evidence="1">The sequence shown here is derived from an EMBL/GenBank/DDBJ whole genome shotgun (WGS) entry which is preliminary data.</text>
</comment>
<evidence type="ECO:0000313" key="2">
    <source>
        <dbReference type="Proteomes" id="UP000276133"/>
    </source>
</evidence>
<dbReference type="EMBL" id="REGN01013675">
    <property type="protein sequence ID" value="RMZ93614.1"/>
    <property type="molecule type" value="Genomic_DNA"/>
</dbReference>
<evidence type="ECO:0000313" key="1">
    <source>
        <dbReference type="EMBL" id="RMZ93614.1"/>
    </source>
</evidence>
<keyword evidence="2" id="KW-1185">Reference proteome</keyword>